<feature type="region of interest" description="Disordered" evidence="1">
    <location>
        <begin position="97"/>
        <end position="127"/>
    </location>
</feature>
<sequence>MHGVDAVDDGDAEAGAERRLLHLGDHLLPRRRRRLLRRRAAATAQHAPDEVLLDDGGGGVVALDLRHLPDLLLDPHPAEEILHARLDRLLGVFVPDIRRPGDRRTGHGNHQEEEDRRRRAAARLHCH</sequence>
<evidence type="ECO:0000256" key="1">
    <source>
        <dbReference type="SAM" id="MobiDB-lite"/>
    </source>
</evidence>
<dbReference type="EnsemblPlants" id="TuG1812G0200006002.01.T01">
    <property type="protein sequence ID" value="TuG1812G0200006002.01.T01"/>
    <property type="gene ID" value="TuG1812G0200006002.01"/>
</dbReference>
<accession>A0A8R7PLS5</accession>
<evidence type="ECO:0000313" key="3">
    <source>
        <dbReference type="Proteomes" id="UP000015106"/>
    </source>
</evidence>
<dbReference type="AlphaFoldDB" id="A0A8R7PLS5"/>
<keyword evidence="3" id="KW-1185">Reference proteome</keyword>
<dbReference type="Gramene" id="TuG1812G0200006002.01.T01">
    <property type="protein sequence ID" value="TuG1812G0200006002.01.T01"/>
    <property type="gene ID" value="TuG1812G0200006002.01"/>
</dbReference>
<feature type="compositionally biased region" description="Basic residues" evidence="1">
    <location>
        <begin position="118"/>
        <end position="127"/>
    </location>
</feature>
<name>A0A8R7PLS5_TRIUA</name>
<organism evidence="2 3">
    <name type="scientific">Triticum urartu</name>
    <name type="common">Red wild einkorn</name>
    <name type="synonym">Crithodium urartu</name>
    <dbReference type="NCBI Taxonomy" id="4572"/>
    <lineage>
        <taxon>Eukaryota</taxon>
        <taxon>Viridiplantae</taxon>
        <taxon>Streptophyta</taxon>
        <taxon>Embryophyta</taxon>
        <taxon>Tracheophyta</taxon>
        <taxon>Spermatophyta</taxon>
        <taxon>Magnoliopsida</taxon>
        <taxon>Liliopsida</taxon>
        <taxon>Poales</taxon>
        <taxon>Poaceae</taxon>
        <taxon>BOP clade</taxon>
        <taxon>Pooideae</taxon>
        <taxon>Triticodae</taxon>
        <taxon>Triticeae</taxon>
        <taxon>Triticinae</taxon>
        <taxon>Triticum</taxon>
    </lineage>
</organism>
<feature type="compositionally biased region" description="Basic and acidic residues" evidence="1">
    <location>
        <begin position="97"/>
        <end position="117"/>
    </location>
</feature>
<protein>
    <submittedName>
        <fullName evidence="2">Uncharacterized protein</fullName>
    </submittedName>
</protein>
<reference evidence="2" key="3">
    <citation type="submission" date="2022-06" db="UniProtKB">
        <authorList>
            <consortium name="EnsemblPlants"/>
        </authorList>
    </citation>
    <scope>IDENTIFICATION</scope>
</reference>
<reference evidence="2" key="2">
    <citation type="submission" date="2018-03" db="EMBL/GenBank/DDBJ databases">
        <title>The Triticum urartu genome reveals the dynamic nature of wheat genome evolution.</title>
        <authorList>
            <person name="Ling H."/>
            <person name="Ma B."/>
            <person name="Shi X."/>
            <person name="Liu H."/>
            <person name="Dong L."/>
            <person name="Sun H."/>
            <person name="Cao Y."/>
            <person name="Gao Q."/>
            <person name="Zheng S."/>
            <person name="Li Y."/>
            <person name="Yu Y."/>
            <person name="Du H."/>
            <person name="Qi M."/>
            <person name="Li Y."/>
            <person name="Yu H."/>
            <person name="Cui Y."/>
            <person name="Wang N."/>
            <person name="Chen C."/>
            <person name="Wu H."/>
            <person name="Zhao Y."/>
            <person name="Zhang J."/>
            <person name="Li Y."/>
            <person name="Zhou W."/>
            <person name="Zhang B."/>
            <person name="Hu W."/>
            <person name="Eijk M."/>
            <person name="Tang J."/>
            <person name="Witsenboer H."/>
            <person name="Zhao S."/>
            <person name="Li Z."/>
            <person name="Zhang A."/>
            <person name="Wang D."/>
            <person name="Liang C."/>
        </authorList>
    </citation>
    <scope>NUCLEOTIDE SEQUENCE [LARGE SCALE GENOMIC DNA]</scope>
    <source>
        <strain evidence="2">cv. G1812</strain>
    </source>
</reference>
<reference evidence="3" key="1">
    <citation type="journal article" date="2013" name="Nature">
        <title>Draft genome of the wheat A-genome progenitor Triticum urartu.</title>
        <authorList>
            <person name="Ling H.Q."/>
            <person name="Zhao S."/>
            <person name="Liu D."/>
            <person name="Wang J."/>
            <person name="Sun H."/>
            <person name="Zhang C."/>
            <person name="Fan H."/>
            <person name="Li D."/>
            <person name="Dong L."/>
            <person name="Tao Y."/>
            <person name="Gao C."/>
            <person name="Wu H."/>
            <person name="Li Y."/>
            <person name="Cui Y."/>
            <person name="Guo X."/>
            <person name="Zheng S."/>
            <person name="Wang B."/>
            <person name="Yu K."/>
            <person name="Liang Q."/>
            <person name="Yang W."/>
            <person name="Lou X."/>
            <person name="Chen J."/>
            <person name="Feng M."/>
            <person name="Jian J."/>
            <person name="Zhang X."/>
            <person name="Luo G."/>
            <person name="Jiang Y."/>
            <person name="Liu J."/>
            <person name="Wang Z."/>
            <person name="Sha Y."/>
            <person name="Zhang B."/>
            <person name="Wu H."/>
            <person name="Tang D."/>
            <person name="Shen Q."/>
            <person name="Xue P."/>
            <person name="Zou S."/>
            <person name="Wang X."/>
            <person name="Liu X."/>
            <person name="Wang F."/>
            <person name="Yang Y."/>
            <person name="An X."/>
            <person name="Dong Z."/>
            <person name="Zhang K."/>
            <person name="Zhang X."/>
            <person name="Luo M.C."/>
            <person name="Dvorak J."/>
            <person name="Tong Y."/>
            <person name="Wang J."/>
            <person name="Yang H."/>
            <person name="Li Z."/>
            <person name="Wang D."/>
            <person name="Zhang A."/>
            <person name="Wang J."/>
        </authorList>
    </citation>
    <scope>NUCLEOTIDE SEQUENCE</scope>
    <source>
        <strain evidence="3">cv. G1812</strain>
    </source>
</reference>
<dbReference type="Proteomes" id="UP000015106">
    <property type="component" value="Chromosome 2"/>
</dbReference>
<proteinExistence type="predicted"/>
<evidence type="ECO:0000313" key="2">
    <source>
        <dbReference type="EnsemblPlants" id="TuG1812G0200006002.01.T01"/>
    </source>
</evidence>